<accession>A0A2N1J3R1</accession>
<dbReference type="KEGG" id="ahs:AHALO_0386"/>
<keyword evidence="1" id="KW-0802">TPR repeat</keyword>
<gene>
    <name evidence="3" type="ORF">CP960_05480</name>
</gene>
<dbReference type="InterPro" id="IPR019734">
    <property type="entry name" value="TPR_rpt"/>
</dbReference>
<dbReference type="EMBL" id="NXIF01000021">
    <property type="protein sequence ID" value="PKI81198.1"/>
    <property type="molecule type" value="Genomic_DNA"/>
</dbReference>
<comment type="caution">
    <text evidence="3">The sequence shown here is derived from an EMBL/GenBank/DDBJ whole genome shotgun (WGS) entry which is preliminary data.</text>
</comment>
<name>A0A2N1J3R1_9BACT</name>
<keyword evidence="4" id="KW-1185">Reference proteome</keyword>
<dbReference type="SUPFAM" id="SSF81901">
    <property type="entry name" value="HCP-like"/>
    <property type="match status" value="1"/>
</dbReference>
<dbReference type="AlphaFoldDB" id="A0A2N1J3R1"/>
<keyword evidence="2" id="KW-0732">Signal</keyword>
<dbReference type="Gene3D" id="1.25.40.10">
    <property type="entry name" value="Tetratricopeptide repeat domain"/>
    <property type="match status" value="3"/>
</dbReference>
<dbReference type="InterPro" id="IPR011990">
    <property type="entry name" value="TPR-like_helical_dom_sf"/>
</dbReference>
<dbReference type="PROSITE" id="PS50005">
    <property type="entry name" value="TPR"/>
    <property type="match status" value="1"/>
</dbReference>
<dbReference type="Pfam" id="PF13174">
    <property type="entry name" value="TPR_6"/>
    <property type="match status" value="1"/>
</dbReference>
<protein>
    <submittedName>
        <fullName evidence="3">Uncharacterized protein</fullName>
    </submittedName>
</protein>
<feature type="repeat" description="TPR" evidence="1">
    <location>
        <begin position="64"/>
        <end position="97"/>
    </location>
</feature>
<proteinExistence type="predicted"/>
<dbReference type="RefSeq" id="WP_101184412.1">
    <property type="nucleotide sequence ID" value="NZ_CP031218.1"/>
</dbReference>
<dbReference type="SUPFAM" id="SSF48452">
    <property type="entry name" value="TPR-like"/>
    <property type="match status" value="1"/>
</dbReference>
<dbReference type="Pfam" id="PF13181">
    <property type="entry name" value="TPR_8"/>
    <property type="match status" value="2"/>
</dbReference>
<evidence type="ECO:0000313" key="3">
    <source>
        <dbReference type="EMBL" id="PKI81198.1"/>
    </source>
</evidence>
<evidence type="ECO:0000313" key="4">
    <source>
        <dbReference type="Proteomes" id="UP000233248"/>
    </source>
</evidence>
<feature type="signal peptide" evidence="2">
    <location>
        <begin position="1"/>
        <end position="19"/>
    </location>
</feature>
<feature type="chain" id="PRO_5014631907" evidence="2">
    <location>
        <begin position="20"/>
        <end position="392"/>
    </location>
</feature>
<dbReference type="Proteomes" id="UP000233248">
    <property type="component" value="Unassembled WGS sequence"/>
</dbReference>
<sequence length="392" mass="46319">MIKKLLIVMILCLSSGLYAKNSMSKSTYNTLTKAQEFIQKDKLTKAKVILEELLKKDKNAYEKSFIYQTLANIYISTSKYDKVEDAYEKIVKLNAFEEKSIHQVKLSLAKVYLSNEKYKESIHLSKELLNSKFIKKSDIYENLILAYYYNKDYKNSIKFSQNYFSNNKHNQIKESWYKIYYSSYVELKDYKNAIKVMKKMVKLFNTKEEYWVQLASLYQQENQLKKSLSTLELAYKNNILTKKDNILYFVNILLQNGVYKKSAQLLTKAVDEKMVKEDKKIFEIIVSSYINSKQINLAIKKLSSSEFAKNAKFQMILANLYYNKQNYEKSIKIINSMRTKKNSKLDGEKKILKALCYYELDNKSQSIKTLQQIVNNPYHKRKARNILKQLRS</sequence>
<dbReference type="OrthoDB" id="5365275at2"/>
<reference evidence="3 4" key="1">
    <citation type="submission" date="2017-09" db="EMBL/GenBank/DDBJ databases">
        <title>Genomics of the genus Arcobacter.</title>
        <authorList>
            <person name="Perez-Cataluna A."/>
            <person name="Figueras M.J."/>
            <person name="Salas-Masso N."/>
        </authorList>
    </citation>
    <scope>NUCLEOTIDE SEQUENCE [LARGE SCALE GENOMIC DNA]</scope>
    <source>
        <strain evidence="3 4">DSM 18005</strain>
    </source>
</reference>
<evidence type="ECO:0000256" key="2">
    <source>
        <dbReference type="SAM" id="SignalP"/>
    </source>
</evidence>
<evidence type="ECO:0000256" key="1">
    <source>
        <dbReference type="PROSITE-ProRule" id="PRU00339"/>
    </source>
</evidence>
<organism evidence="3 4">
    <name type="scientific">Malaciobacter halophilus</name>
    <dbReference type="NCBI Taxonomy" id="197482"/>
    <lineage>
        <taxon>Bacteria</taxon>
        <taxon>Pseudomonadati</taxon>
        <taxon>Campylobacterota</taxon>
        <taxon>Epsilonproteobacteria</taxon>
        <taxon>Campylobacterales</taxon>
        <taxon>Arcobacteraceae</taxon>
        <taxon>Malaciobacter</taxon>
    </lineage>
</organism>